<protein>
    <recommendedName>
        <fullName evidence="2">DUF2855 domain-containing protein</fullName>
    </recommendedName>
</protein>
<dbReference type="Pfam" id="PF11017">
    <property type="entry name" value="DUF2855"/>
    <property type="match status" value="1"/>
</dbReference>
<dbReference type="InterPro" id="IPR021276">
    <property type="entry name" value="DUF2855"/>
</dbReference>
<evidence type="ECO:0000313" key="1">
    <source>
        <dbReference type="EMBL" id="KKN88259.1"/>
    </source>
</evidence>
<reference evidence="1" key="1">
    <citation type="journal article" date="2015" name="Nature">
        <title>Complex archaea that bridge the gap between prokaryotes and eukaryotes.</title>
        <authorList>
            <person name="Spang A."/>
            <person name="Saw J.H."/>
            <person name="Jorgensen S.L."/>
            <person name="Zaremba-Niedzwiedzka K."/>
            <person name="Martijn J."/>
            <person name="Lind A.E."/>
            <person name="van Eijk R."/>
            <person name="Schleper C."/>
            <person name="Guy L."/>
            <person name="Ettema T.J."/>
        </authorList>
    </citation>
    <scope>NUCLEOTIDE SEQUENCE</scope>
</reference>
<proteinExistence type="predicted"/>
<gene>
    <name evidence="1" type="ORF">LCGC14_0250860</name>
</gene>
<evidence type="ECO:0008006" key="2">
    <source>
        <dbReference type="Google" id="ProtNLM"/>
    </source>
</evidence>
<name>A0A0F9U9I6_9ZZZZ</name>
<sequence>MQQILVNQNAITETRAVTTQAEPLAPGQARLAIESFALTSNNVTYAAAGFDIGYWQFFPTSENGWGIVPVWGTAKVVESRTEVLSIGTRLYGFYPMASELVITPENGTAGLVDAAAHRGKLPLIYNQYTPVKNGPASEDHLRALLQPLLATSYLIYDWLQDNDFFGADQIIVGSASSKTGLGLCRYLSEPKERAYQIVGLTSAGNRAFVNGLGHCDTVLTYDQIADLDQVPSVYVDMSGNSTVKAELHGTLKHQLKHSSAVGLSHWNQFTPTTPLEGPKPQFFFAPSQVAKRRQEWGPGKIEAQITAAWKRIAASASDWMDVQVHEGVEAAEGVYAALAKGEADPKIGAVIRP</sequence>
<organism evidence="1">
    <name type="scientific">marine sediment metagenome</name>
    <dbReference type="NCBI Taxonomy" id="412755"/>
    <lineage>
        <taxon>unclassified sequences</taxon>
        <taxon>metagenomes</taxon>
        <taxon>ecological metagenomes</taxon>
    </lineage>
</organism>
<accession>A0A0F9U9I6</accession>
<comment type="caution">
    <text evidence="1">The sequence shown here is derived from an EMBL/GenBank/DDBJ whole genome shotgun (WGS) entry which is preliminary data.</text>
</comment>
<dbReference type="AlphaFoldDB" id="A0A0F9U9I6"/>
<dbReference type="EMBL" id="LAZR01000130">
    <property type="protein sequence ID" value="KKN88259.1"/>
    <property type="molecule type" value="Genomic_DNA"/>
</dbReference>